<gene>
    <name evidence="3" type="ORF">ACFSUC_12400</name>
</gene>
<keyword evidence="4" id="KW-1185">Reference proteome</keyword>
<dbReference type="NCBIfam" id="NF001095">
    <property type="entry name" value="PRK00124.1"/>
    <property type="match status" value="1"/>
</dbReference>
<dbReference type="PANTHER" id="PTHR35146">
    <property type="entry name" value="UPF0178 PROTEIN YAII"/>
    <property type="match status" value="1"/>
</dbReference>
<dbReference type="PANTHER" id="PTHR35146:SF1">
    <property type="entry name" value="UPF0178 PROTEIN YAII"/>
    <property type="match status" value="1"/>
</dbReference>
<dbReference type="Proteomes" id="UP001597497">
    <property type="component" value="Unassembled WGS sequence"/>
</dbReference>
<dbReference type="RefSeq" id="WP_379929929.1">
    <property type="nucleotide sequence ID" value="NZ_JBHUMM010000037.1"/>
</dbReference>
<accession>A0ABW5RCD2</accession>
<comment type="similarity">
    <text evidence="1 2">Belongs to the UPF0178 family.</text>
</comment>
<dbReference type="EMBL" id="JBHUMM010000037">
    <property type="protein sequence ID" value="MFD2672366.1"/>
    <property type="molecule type" value="Genomic_DNA"/>
</dbReference>
<evidence type="ECO:0000313" key="3">
    <source>
        <dbReference type="EMBL" id="MFD2672366.1"/>
    </source>
</evidence>
<evidence type="ECO:0000256" key="2">
    <source>
        <dbReference type="HAMAP-Rule" id="MF_00489"/>
    </source>
</evidence>
<dbReference type="Pfam" id="PF02639">
    <property type="entry name" value="DUF188"/>
    <property type="match status" value="1"/>
</dbReference>
<reference evidence="4" key="1">
    <citation type="journal article" date="2019" name="Int. J. Syst. Evol. Microbiol.">
        <title>The Global Catalogue of Microorganisms (GCM) 10K type strain sequencing project: providing services to taxonomists for standard genome sequencing and annotation.</title>
        <authorList>
            <consortium name="The Broad Institute Genomics Platform"/>
            <consortium name="The Broad Institute Genome Sequencing Center for Infectious Disease"/>
            <person name="Wu L."/>
            <person name="Ma J."/>
        </authorList>
    </citation>
    <scope>NUCLEOTIDE SEQUENCE [LARGE SCALE GENOMIC DNA]</scope>
    <source>
        <strain evidence="4">KCTC 33676</strain>
    </source>
</reference>
<dbReference type="HAMAP" id="MF_00489">
    <property type="entry name" value="UPF0178"/>
    <property type="match status" value="1"/>
</dbReference>
<evidence type="ECO:0000256" key="1">
    <source>
        <dbReference type="ARBA" id="ARBA00008522"/>
    </source>
</evidence>
<sequence length="162" mass="17854">MNAAPCIYVDADACPVKKEIIAVAEKCQVEVFMIASYDHHLEKPAGSSLIHTVQLDRGFQSVDMYIANHTSPGDVVITQDLGLAALILGKKATALSNRGETYTPDQIDFLLAVRHTHAKKRRAGGRTKGPKAMTEADRQRFLQSLTKILVELQENHSSQRNT</sequence>
<protein>
    <recommendedName>
        <fullName evidence="2">UPF0178 protein ACFSUC_12400</fullName>
    </recommendedName>
</protein>
<proteinExistence type="inferred from homology"/>
<name>A0ABW5RCD2_9BACL</name>
<organism evidence="3 4">
    <name type="scientific">Marinicrinis sediminis</name>
    <dbReference type="NCBI Taxonomy" id="1652465"/>
    <lineage>
        <taxon>Bacteria</taxon>
        <taxon>Bacillati</taxon>
        <taxon>Bacillota</taxon>
        <taxon>Bacilli</taxon>
        <taxon>Bacillales</taxon>
        <taxon>Paenibacillaceae</taxon>
    </lineage>
</organism>
<evidence type="ECO:0000313" key="4">
    <source>
        <dbReference type="Proteomes" id="UP001597497"/>
    </source>
</evidence>
<comment type="caution">
    <text evidence="3">The sequence shown here is derived from an EMBL/GenBank/DDBJ whole genome shotgun (WGS) entry which is preliminary data.</text>
</comment>
<dbReference type="InterPro" id="IPR003791">
    <property type="entry name" value="UPF0178"/>
</dbReference>
<dbReference type="CDD" id="cd18720">
    <property type="entry name" value="PIN_YqxD-like"/>
    <property type="match status" value="1"/>
</dbReference>